<gene>
    <name evidence="2" type="ORF">GCWU0000282_002147</name>
</gene>
<feature type="transmembrane region" description="Helical" evidence="1">
    <location>
        <begin position="21"/>
        <end position="48"/>
    </location>
</feature>
<keyword evidence="1" id="KW-1133">Transmembrane helix</keyword>
<dbReference type="AlphaFoldDB" id="V2Y2T5"/>
<dbReference type="EMBL" id="ACIL03000013">
    <property type="protein sequence ID" value="ESL03273.1"/>
    <property type="molecule type" value="Genomic_DNA"/>
</dbReference>
<dbReference type="HOGENOM" id="CLU_2732619_0_0_9"/>
<dbReference type="STRING" id="592026.GCWU0000282_002147"/>
<reference evidence="2 3" key="1">
    <citation type="submission" date="2013-06" db="EMBL/GenBank/DDBJ databases">
        <authorList>
            <person name="Weinstock G."/>
            <person name="Sodergren E."/>
            <person name="Clifton S."/>
            <person name="Fulton L."/>
            <person name="Fulton B."/>
            <person name="Courtney L."/>
            <person name="Fronick C."/>
            <person name="Harrison M."/>
            <person name="Strong C."/>
            <person name="Farmer C."/>
            <person name="Delahaunty K."/>
            <person name="Markovic C."/>
            <person name="Hall O."/>
            <person name="Minx P."/>
            <person name="Tomlinson C."/>
            <person name="Mitreva M."/>
            <person name="Nelson J."/>
            <person name="Hou S."/>
            <person name="Wollam A."/>
            <person name="Pepin K.H."/>
            <person name="Johnson M."/>
            <person name="Bhonagiri V."/>
            <person name="Nash W.E."/>
            <person name="Warren W."/>
            <person name="Chinwalla A."/>
            <person name="Mardis E.R."/>
            <person name="Wilson R.K."/>
        </authorList>
    </citation>
    <scope>NUCLEOTIDE SEQUENCE [LARGE SCALE GENOMIC DNA]</scope>
    <source>
        <strain evidence="2 3">ATCC 51271</strain>
    </source>
</reference>
<evidence type="ECO:0000313" key="2">
    <source>
        <dbReference type="EMBL" id="ESL03273.1"/>
    </source>
</evidence>
<evidence type="ECO:0000256" key="1">
    <source>
        <dbReference type="SAM" id="Phobius"/>
    </source>
</evidence>
<keyword evidence="1" id="KW-0472">Membrane</keyword>
<accession>V2Y2T5</accession>
<keyword evidence="3" id="KW-1185">Reference proteome</keyword>
<protein>
    <submittedName>
        <fullName evidence="2">Uncharacterized protein</fullName>
    </submittedName>
</protein>
<name>V2Y2T5_9FIRM</name>
<comment type="caution">
    <text evidence="2">The sequence shown here is derived from an EMBL/GenBank/DDBJ whole genome shotgun (WGS) entry which is preliminary data.</text>
</comment>
<sequence>MNIFARITIDETGEILYQYFVHYYFCVFYSDGILSLYIKIILIFQLIVDFENNYWYTYKNDKYIAIFITIF</sequence>
<evidence type="ECO:0000313" key="3">
    <source>
        <dbReference type="Proteomes" id="UP000018227"/>
    </source>
</evidence>
<keyword evidence="1" id="KW-0812">Transmembrane</keyword>
<dbReference type="Proteomes" id="UP000018227">
    <property type="component" value="Unassembled WGS sequence"/>
</dbReference>
<proteinExistence type="predicted"/>
<organism evidence="2 3">
    <name type="scientific">Catonella morbi ATCC 51271</name>
    <dbReference type="NCBI Taxonomy" id="592026"/>
    <lineage>
        <taxon>Bacteria</taxon>
        <taxon>Bacillati</taxon>
        <taxon>Bacillota</taxon>
        <taxon>Clostridia</taxon>
        <taxon>Lachnospirales</taxon>
        <taxon>Lachnospiraceae</taxon>
        <taxon>Catonella</taxon>
    </lineage>
</organism>